<feature type="domain" description="Histidine kinase" evidence="6">
    <location>
        <begin position="237"/>
        <end position="455"/>
    </location>
</feature>
<feature type="transmembrane region" description="Helical" evidence="5">
    <location>
        <begin position="193"/>
        <end position="216"/>
    </location>
</feature>
<sequence>MTIPDTHTLLLVFATIKLLLGFLLYLLSSRVPHIKGIKLWAYGSLITGLGFFIYVFSPYSVSATLSFAYSLLQNLCIMLGECLFFTGLQKFIGNPTKKSILLGFPLFVVVNNIVFSLIFHCGWISLFINAFLLFVLYGIAAQEFSKKQQKFVQLPSSWKFIFYSLASCALLNLIRAIFYVITKPINSFENNSIITVLILLTTICVALLTYDLILVVMSSLNDNLTEEIEFKNRLYAVIANDLRNPFETYENHVGVLKQSYNIWNSNQIKSWIYDMENISLDSRFLVESLLSWCECQLKQNRIYFNKQNIREVIDTAITHVQHLAVHKNIQILAPEYTEIKACFDTDTIRIVIENLYANIIQSTASNGVVRTTIGCKTDKIGIIISNKDIGADAEELDKLFEMKERDSSVGFNSNKVSGFGLLICKEFIELNGGEIMTKSTADADNYFAFTLPLLSS</sequence>
<comment type="catalytic activity">
    <reaction evidence="1">
        <text>ATP + protein L-histidine = ADP + protein N-phospho-L-histidine.</text>
        <dbReference type="EC" id="2.7.13.3"/>
    </reaction>
</comment>
<feature type="transmembrane region" description="Helical" evidence="5">
    <location>
        <begin position="67"/>
        <end position="88"/>
    </location>
</feature>
<dbReference type="SMART" id="SM00387">
    <property type="entry name" value="HATPase_c"/>
    <property type="match status" value="1"/>
</dbReference>
<protein>
    <recommendedName>
        <fullName evidence="2">histidine kinase</fullName>
        <ecNumber evidence="2">2.7.13.3</ecNumber>
    </recommendedName>
</protein>
<evidence type="ECO:0000313" key="7">
    <source>
        <dbReference type="EMBL" id="ADQ80102.1"/>
    </source>
</evidence>
<feature type="transmembrane region" description="Helical" evidence="5">
    <location>
        <begin position="160"/>
        <end position="181"/>
    </location>
</feature>
<dbReference type="Pfam" id="PF02518">
    <property type="entry name" value="HATPase_c"/>
    <property type="match status" value="1"/>
</dbReference>
<keyword evidence="4 7" id="KW-0418">Kinase</keyword>
<feature type="transmembrane region" description="Helical" evidence="5">
    <location>
        <begin position="6"/>
        <end position="27"/>
    </location>
</feature>
<dbReference type="InterPro" id="IPR050351">
    <property type="entry name" value="BphY/WalK/GraS-like"/>
</dbReference>
<dbReference type="eggNOG" id="COG0642">
    <property type="taxonomic scope" value="Bacteria"/>
</dbReference>
<dbReference type="GO" id="GO:0004673">
    <property type="term" value="F:protein histidine kinase activity"/>
    <property type="evidence" value="ECO:0007669"/>
    <property type="project" value="UniProtKB-EC"/>
</dbReference>
<evidence type="ECO:0000256" key="2">
    <source>
        <dbReference type="ARBA" id="ARBA00012438"/>
    </source>
</evidence>
<feature type="transmembrane region" description="Helical" evidence="5">
    <location>
        <begin position="100"/>
        <end position="118"/>
    </location>
</feature>
<dbReference type="PANTHER" id="PTHR42878:SF14">
    <property type="entry name" value="OSMOLARITY TWO-COMPONENT SYSTEM PROTEIN SSK1"/>
    <property type="match status" value="1"/>
</dbReference>
<evidence type="ECO:0000256" key="1">
    <source>
        <dbReference type="ARBA" id="ARBA00000085"/>
    </source>
</evidence>
<keyword evidence="8" id="KW-1185">Reference proteome</keyword>
<reference evidence="7 8" key="2">
    <citation type="journal article" date="2011" name="Stand. Genomic Sci.">
        <title>Complete genome sequence of Paludibacter propionicigenes type strain (WB4).</title>
        <authorList>
            <person name="Gronow S."/>
            <person name="Munk C."/>
            <person name="Lapidus A."/>
            <person name="Nolan M."/>
            <person name="Lucas S."/>
            <person name="Hammon N."/>
            <person name="Deshpande S."/>
            <person name="Cheng J.F."/>
            <person name="Tapia R."/>
            <person name="Han C."/>
            <person name="Goodwin L."/>
            <person name="Pitluck S."/>
            <person name="Liolios K."/>
            <person name="Ivanova N."/>
            <person name="Mavromatis K."/>
            <person name="Mikhailova N."/>
            <person name="Pati A."/>
            <person name="Chen A."/>
            <person name="Palaniappan K."/>
            <person name="Land M."/>
            <person name="Hauser L."/>
            <person name="Chang Y.J."/>
            <person name="Jeffries C.D."/>
            <person name="Brambilla E."/>
            <person name="Rohde M."/>
            <person name="Goker M."/>
            <person name="Detter J.C."/>
            <person name="Woyke T."/>
            <person name="Bristow J."/>
            <person name="Eisen J.A."/>
            <person name="Markowitz V."/>
            <person name="Hugenholtz P."/>
            <person name="Kyrpides N.C."/>
            <person name="Klenk H.P."/>
        </authorList>
    </citation>
    <scope>NUCLEOTIDE SEQUENCE [LARGE SCALE GENOMIC DNA]</scope>
    <source>
        <strain evidence="8">DSM 17365 / JCM 13257 / WB4</strain>
    </source>
</reference>
<dbReference type="PANTHER" id="PTHR42878">
    <property type="entry name" value="TWO-COMPONENT HISTIDINE KINASE"/>
    <property type="match status" value="1"/>
</dbReference>
<accession>E4T5V8</accession>
<dbReference type="EMBL" id="CP002345">
    <property type="protein sequence ID" value="ADQ80102.1"/>
    <property type="molecule type" value="Genomic_DNA"/>
</dbReference>
<dbReference type="HOGENOM" id="CLU_599707_0_0_10"/>
<name>E4T5V8_PALPW</name>
<evidence type="ECO:0000256" key="4">
    <source>
        <dbReference type="ARBA" id="ARBA00022777"/>
    </source>
</evidence>
<dbReference type="GO" id="GO:0030295">
    <property type="term" value="F:protein kinase activator activity"/>
    <property type="evidence" value="ECO:0007669"/>
    <property type="project" value="TreeGrafter"/>
</dbReference>
<dbReference type="STRING" id="694427.Palpr_1965"/>
<dbReference type="InterPro" id="IPR005467">
    <property type="entry name" value="His_kinase_dom"/>
</dbReference>
<dbReference type="GO" id="GO:0007234">
    <property type="term" value="P:osmosensory signaling via phosphorelay pathway"/>
    <property type="evidence" value="ECO:0007669"/>
    <property type="project" value="TreeGrafter"/>
</dbReference>
<dbReference type="PROSITE" id="PS50109">
    <property type="entry name" value="HIS_KIN"/>
    <property type="match status" value="1"/>
</dbReference>
<feature type="transmembrane region" description="Helical" evidence="5">
    <location>
        <begin position="39"/>
        <end position="61"/>
    </location>
</feature>
<keyword evidence="5" id="KW-0812">Transmembrane</keyword>
<feature type="transmembrane region" description="Helical" evidence="5">
    <location>
        <begin position="124"/>
        <end position="140"/>
    </location>
</feature>
<keyword evidence="5" id="KW-1133">Transmembrane helix</keyword>
<evidence type="ECO:0000313" key="8">
    <source>
        <dbReference type="Proteomes" id="UP000008718"/>
    </source>
</evidence>
<evidence type="ECO:0000256" key="5">
    <source>
        <dbReference type="SAM" id="Phobius"/>
    </source>
</evidence>
<dbReference type="Proteomes" id="UP000008718">
    <property type="component" value="Chromosome"/>
</dbReference>
<dbReference type="InterPro" id="IPR036890">
    <property type="entry name" value="HATPase_C_sf"/>
</dbReference>
<evidence type="ECO:0000256" key="3">
    <source>
        <dbReference type="ARBA" id="ARBA00022679"/>
    </source>
</evidence>
<dbReference type="GO" id="GO:0000156">
    <property type="term" value="F:phosphorelay response regulator activity"/>
    <property type="evidence" value="ECO:0007669"/>
    <property type="project" value="TreeGrafter"/>
</dbReference>
<dbReference type="EC" id="2.7.13.3" evidence="2"/>
<evidence type="ECO:0000259" key="6">
    <source>
        <dbReference type="PROSITE" id="PS50109"/>
    </source>
</evidence>
<keyword evidence="3" id="KW-0808">Transferase</keyword>
<dbReference type="Gene3D" id="3.30.565.10">
    <property type="entry name" value="Histidine kinase-like ATPase, C-terminal domain"/>
    <property type="match status" value="1"/>
</dbReference>
<dbReference type="InterPro" id="IPR003594">
    <property type="entry name" value="HATPase_dom"/>
</dbReference>
<proteinExistence type="predicted"/>
<dbReference type="AlphaFoldDB" id="E4T5V8"/>
<reference key="1">
    <citation type="submission" date="2010-11" db="EMBL/GenBank/DDBJ databases">
        <title>The complete genome of Paludibacter propionicigenes DSM 17365.</title>
        <authorList>
            <consortium name="US DOE Joint Genome Institute (JGI-PGF)"/>
            <person name="Lucas S."/>
            <person name="Copeland A."/>
            <person name="Lapidus A."/>
            <person name="Bruce D."/>
            <person name="Goodwin L."/>
            <person name="Pitluck S."/>
            <person name="Kyrpides N."/>
            <person name="Mavromatis K."/>
            <person name="Ivanova N."/>
            <person name="Munk A.C."/>
            <person name="Brettin T."/>
            <person name="Detter J.C."/>
            <person name="Han C."/>
            <person name="Tapia R."/>
            <person name="Land M."/>
            <person name="Hauser L."/>
            <person name="Markowitz V."/>
            <person name="Cheng J.-F."/>
            <person name="Hugenholtz P."/>
            <person name="Woyke T."/>
            <person name="Wu D."/>
            <person name="Gronow S."/>
            <person name="Wellnitz S."/>
            <person name="Brambilla E."/>
            <person name="Klenk H.-P."/>
            <person name="Eisen J.A."/>
        </authorList>
    </citation>
    <scope>NUCLEOTIDE SEQUENCE</scope>
    <source>
        <strain>WB4</strain>
    </source>
</reference>
<gene>
    <name evidence="7" type="ordered locus">Palpr_1965</name>
</gene>
<dbReference type="SUPFAM" id="SSF55874">
    <property type="entry name" value="ATPase domain of HSP90 chaperone/DNA topoisomerase II/histidine kinase"/>
    <property type="match status" value="1"/>
</dbReference>
<dbReference type="KEGG" id="ppn:Palpr_1965"/>
<keyword evidence="5" id="KW-0472">Membrane</keyword>
<organism evidence="7 8">
    <name type="scientific">Paludibacter propionicigenes (strain DSM 17365 / JCM 13257 / WB4)</name>
    <dbReference type="NCBI Taxonomy" id="694427"/>
    <lineage>
        <taxon>Bacteria</taxon>
        <taxon>Pseudomonadati</taxon>
        <taxon>Bacteroidota</taxon>
        <taxon>Bacteroidia</taxon>
        <taxon>Bacteroidales</taxon>
        <taxon>Paludibacteraceae</taxon>
        <taxon>Paludibacter</taxon>
    </lineage>
</organism>